<name>A0A2T1FD21_9CYAN</name>
<evidence type="ECO:0000256" key="2">
    <source>
        <dbReference type="HAMAP-Rule" id="MF_02087"/>
    </source>
</evidence>
<reference evidence="6 7" key="1">
    <citation type="submission" date="2018-03" db="EMBL/GenBank/DDBJ databases">
        <title>The ancient ancestry and fast evolution of plastids.</title>
        <authorList>
            <person name="Moore K.R."/>
            <person name="Magnabosco C."/>
            <person name="Momper L."/>
            <person name="Gold D.A."/>
            <person name="Bosak T."/>
            <person name="Fournier G.P."/>
        </authorList>
    </citation>
    <scope>NUCLEOTIDE SEQUENCE [LARGE SCALE GENOMIC DNA]</scope>
    <source>
        <strain evidence="6 7">CCALA 037</strain>
    </source>
</reference>
<dbReference type="OrthoDB" id="9804072at2"/>
<evidence type="ECO:0000256" key="1">
    <source>
        <dbReference type="ARBA" id="ARBA00022898"/>
    </source>
</evidence>
<dbReference type="GO" id="GO:0030170">
    <property type="term" value="F:pyridoxal phosphate binding"/>
    <property type="evidence" value="ECO:0007669"/>
    <property type="project" value="UniProtKB-UniRule"/>
</dbReference>
<comment type="cofactor">
    <cofactor evidence="3">
        <name>pyridoxal 5'-phosphate</name>
        <dbReference type="ChEBI" id="CHEBI:597326"/>
    </cofactor>
</comment>
<dbReference type="EMBL" id="PVWO01000568">
    <property type="protein sequence ID" value="PSB42890.1"/>
    <property type="molecule type" value="Genomic_DNA"/>
</dbReference>
<dbReference type="InterPro" id="IPR029066">
    <property type="entry name" value="PLP-binding_barrel"/>
</dbReference>
<evidence type="ECO:0000256" key="3">
    <source>
        <dbReference type="PIRSR" id="PIRSR004848-1"/>
    </source>
</evidence>
<accession>A0A2T1FD21</accession>
<evidence type="ECO:0000259" key="5">
    <source>
        <dbReference type="Pfam" id="PF01168"/>
    </source>
</evidence>
<dbReference type="AlphaFoldDB" id="A0A2T1FD21"/>
<evidence type="ECO:0000256" key="4">
    <source>
        <dbReference type="RuleBase" id="RU004514"/>
    </source>
</evidence>
<comment type="caution">
    <text evidence="6">The sequence shown here is derived from an EMBL/GenBank/DDBJ whole genome shotgun (WGS) entry which is preliminary data.</text>
</comment>
<dbReference type="CDD" id="cd00635">
    <property type="entry name" value="PLPDE_III_YBL036c_like"/>
    <property type="match status" value="1"/>
</dbReference>
<comment type="similarity">
    <text evidence="2 4">Belongs to the pyridoxal phosphate-binding protein YggS/PROSC family.</text>
</comment>
<dbReference type="Pfam" id="PF01168">
    <property type="entry name" value="Ala_racemase_N"/>
    <property type="match status" value="1"/>
</dbReference>
<evidence type="ECO:0000313" key="6">
    <source>
        <dbReference type="EMBL" id="PSB42890.1"/>
    </source>
</evidence>
<feature type="modified residue" description="N6-(pyridoxal phosphate)lysine" evidence="2 3">
    <location>
        <position position="25"/>
    </location>
</feature>
<dbReference type="RefSeq" id="WP_106312047.1">
    <property type="nucleotide sequence ID" value="NZ_PVWO01000568.1"/>
</dbReference>
<keyword evidence="1 2" id="KW-0663">Pyridoxal phosphate</keyword>
<dbReference type="NCBIfam" id="TIGR00044">
    <property type="entry name" value="YggS family pyridoxal phosphate-dependent enzyme"/>
    <property type="match status" value="1"/>
</dbReference>
<dbReference type="Gene3D" id="3.20.20.10">
    <property type="entry name" value="Alanine racemase"/>
    <property type="match status" value="1"/>
</dbReference>
<dbReference type="PANTHER" id="PTHR10146">
    <property type="entry name" value="PROLINE SYNTHETASE CO-TRANSCRIBED BACTERIAL HOMOLOG PROTEIN"/>
    <property type="match status" value="1"/>
</dbReference>
<gene>
    <name evidence="6" type="ORF">C7B77_26470</name>
</gene>
<dbReference type="PANTHER" id="PTHR10146:SF14">
    <property type="entry name" value="PYRIDOXAL PHOSPHATE HOMEOSTASIS PROTEIN"/>
    <property type="match status" value="1"/>
</dbReference>
<sequence length="222" mass="24647">MTIAHNIETIRRDLPASVKLMAVSKQVSVVQMRAAYAAGIRDFGESRIQEAQTKQQELSDLSDICWHLIGHLQGNKVRKAVQIFDWIHSVDSLKLLQQIDRVAGELAKNPQICLQVKILPDPDKYGWTIPELLADLPQINCCEFIKIRGLMAIPPLGLTIEQTQELFESARDLSHQIAQQSGLQLPMTELSMGMSGDYRSAIAAGATIIRLGSIIFGARAYI</sequence>
<protein>
    <recommendedName>
        <fullName evidence="2">Pyridoxal phosphate homeostasis protein</fullName>
        <shortName evidence="2">PLP homeostasis protein</shortName>
    </recommendedName>
</protein>
<dbReference type="Proteomes" id="UP000238937">
    <property type="component" value="Unassembled WGS sequence"/>
</dbReference>
<proteinExistence type="inferred from homology"/>
<organism evidence="6 7">
    <name type="scientific">Chamaesiphon polymorphus CCALA 037</name>
    <dbReference type="NCBI Taxonomy" id="2107692"/>
    <lineage>
        <taxon>Bacteria</taxon>
        <taxon>Bacillati</taxon>
        <taxon>Cyanobacteriota</taxon>
        <taxon>Cyanophyceae</taxon>
        <taxon>Gomontiellales</taxon>
        <taxon>Chamaesiphonaceae</taxon>
        <taxon>Chamaesiphon</taxon>
    </lineage>
</organism>
<dbReference type="InterPro" id="IPR001608">
    <property type="entry name" value="Ala_racemase_N"/>
</dbReference>
<dbReference type="SUPFAM" id="SSF51419">
    <property type="entry name" value="PLP-binding barrel"/>
    <property type="match status" value="1"/>
</dbReference>
<dbReference type="HAMAP" id="MF_02087">
    <property type="entry name" value="PLP_homeostasis"/>
    <property type="match status" value="1"/>
</dbReference>
<dbReference type="PIRSF" id="PIRSF004848">
    <property type="entry name" value="YBL036c_PLPDEIII"/>
    <property type="match status" value="1"/>
</dbReference>
<dbReference type="InterPro" id="IPR011078">
    <property type="entry name" value="PyrdxlP_homeostasis"/>
</dbReference>
<keyword evidence="7" id="KW-1185">Reference proteome</keyword>
<evidence type="ECO:0000313" key="7">
    <source>
        <dbReference type="Proteomes" id="UP000238937"/>
    </source>
</evidence>
<comment type="function">
    <text evidence="2">Pyridoxal 5'-phosphate (PLP)-binding protein, which is involved in PLP homeostasis.</text>
</comment>
<feature type="domain" description="Alanine racemase N-terminal" evidence="5">
    <location>
        <begin position="3"/>
        <end position="219"/>
    </location>
</feature>